<gene>
    <name evidence="9" type="ORF">M6D93_03065</name>
</gene>
<dbReference type="InterPro" id="IPR020846">
    <property type="entry name" value="MFS_dom"/>
</dbReference>
<reference evidence="9" key="2">
    <citation type="submission" date="2022-05" db="EMBL/GenBank/DDBJ databases">
        <authorList>
            <person name="Kim J.-S."/>
            <person name="Lee K."/>
            <person name="Suh M."/>
            <person name="Eom M."/>
            <person name="Kim J.-S."/>
            <person name="Kim D.-S."/>
            <person name="Ko S.-H."/>
            <person name="Shin Y."/>
            <person name="Lee J.-S."/>
        </authorList>
    </citation>
    <scope>NUCLEOTIDE SEQUENCE</scope>
    <source>
        <strain evidence="9">N237</strain>
    </source>
</reference>
<feature type="transmembrane region" description="Helical" evidence="7">
    <location>
        <begin position="281"/>
        <end position="303"/>
    </location>
</feature>
<dbReference type="RefSeq" id="WP_249772883.1">
    <property type="nucleotide sequence ID" value="NZ_CP097332.1"/>
</dbReference>
<evidence type="ECO:0000313" key="10">
    <source>
        <dbReference type="Proteomes" id="UP001056336"/>
    </source>
</evidence>
<dbReference type="Gene3D" id="1.20.1720.10">
    <property type="entry name" value="Multidrug resistance protein D"/>
    <property type="match status" value="1"/>
</dbReference>
<evidence type="ECO:0000256" key="7">
    <source>
        <dbReference type="SAM" id="Phobius"/>
    </source>
</evidence>
<dbReference type="EMBL" id="CP097332">
    <property type="protein sequence ID" value="UQX88987.1"/>
    <property type="molecule type" value="Genomic_DNA"/>
</dbReference>
<dbReference type="Pfam" id="PF07690">
    <property type="entry name" value="MFS_1"/>
    <property type="match status" value="1"/>
</dbReference>
<evidence type="ECO:0000313" key="9">
    <source>
        <dbReference type="EMBL" id="UQX88987.1"/>
    </source>
</evidence>
<sequence length="474" mass="49817">MAVSRTRRPTLTVSRNAKVGVPTSLALLVAGTFFMENFDGTVLATAAPRIARSFGVQSAQIGVAITAYLLAVAVLIPLSGWATDRVGARRTYVSAIVVFSVASALCAASVSLTELVVMRIAQGVGGAMMVPVGRLVVLRAIDKREMIRTIAYLTWPALVAPIVAPAVGGLLSTYASWRWIFLINLPLGLLASALALRLIKPAPPTPRPRLDARGFIGSAVSLCAVVYLVTLLGAAHPQWFPIVGLACGAFVVGRATVAHLRSTPDPLLALSMLHTRTFRTAHAGGSVFRAVVNGVPFLLALLFQDQFGWSAAKAGGVVLVMFVGNLAIKPLTTPLLYRLGFRVVLVFTTLAAGTCVAMCAALRATTPLAVTIVVVLLVGVFRSIGFTAYNSIAFADVDYGAMTHANTLAATIQQFAQGLGVALAVLALRSGQALFDGSVPYRFAFLVLAILVTLPLVEAVRLSPFAGDGLRSRQ</sequence>
<feature type="transmembrane region" description="Helical" evidence="7">
    <location>
        <begin position="210"/>
        <end position="233"/>
    </location>
</feature>
<evidence type="ECO:0000256" key="6">
    <source>
        <dbReference type="ARBA" id="ARBA00023136"/>
    </source>
</evidence>
<dbReference type="InterPro" id="IPR011701">
    <property type="entry name" value="MFS"/>
</dbReference>
<evidence type="ECO:0000256" key="3">
    <source>
        <dbReference type="ARBA" id="ARBA00022475"/>
    </source>
</evidence>
<comment type="subcellular location">
    <subcellularLocation>
        <location evidence="1">Cell membrane</location>
        <topology evidence="1">Multi-pass membrane protein</topology>
    </subcellularLocation>
</comment>
<dbReference type="PANTHER" id="PTHR42718">
    <property type="entry name" value="MAJOR FACILITATOR SUPERFAMILY MULTIDRUG TRANSPORTER MFSC"/>
    <property type="match status" value="1"/>
</dbReference>
<dbReference type="PROSITE" id="PS50850">
    <property type="entry name" value="MFS"/>
    <property type="match status" value="1"/>
</dbReference>
<feature type="transmembrane region" description="Helical" evidence="7">
    <location>
        <begin position="60"/>
        <end position="80"/>
    </location>
</feature>
<accession>A0ABY4R0J2</accession>
<dbReference type="InterPro" id="IPR036259">
    <property type="entry name" value="MFS_trans_sf"/>
</dbReference>
<keyword evidence="4 7" id="KW-0812">Transmembrane</keyword>
<feature type="transmembrane region" description="Helical" evidence="7">
    <location>
        <begin position="407"/>
        <end position="427"/>
    </location>
</feature>
<reference evidence="9" key="1">
    <citation type="journal article" date="2018" name="Int. J. Syst. Evol. Microbiol.">
        <title>Jatrophihabitans telluris sp. nov., isolated from sediment soil of lava forest wetlands and the emended description of the genus Jatrophihabitans.</title>
        <authorList>
            <person name="Lee K.C."/>
            <person name="Suh M.K."/>
            <person name="Eom M.K."/>
            <person name="Kim K.K."/>
            <person name="Kim J.S."/>
            <person name="Kim D.S."/>
            <person name="Ko S.H."/>
            <person name="Shin Y.K."/>
            <person name="Lee J.S."/>
        </authorList>
    </citation>
    <scope>NUCLEOTIDE SEQUENCE</scope>
    <source>
        <strain evidence="9">N237</strain>
    </source>
</reference>
<feature type="transmembrane region" description="Helical" evidence="7">
    <location>
        <begin position="149"/>
        <end position="171"/>
    </location>
</feature>
<evidence type="ECO:0000259" key="8">
    <source>
        <dbReference type="PROSITE" id="PS50850"/>
    </source>
</evidence>
<feature type="transmembrane region" description="Helical" evidence="7">
    <location>
        <begin position="116"/>
        <end position="137"/>
    </location>
</feature>
<organism evidence="9 10">
    <name type="scientific">Jatrophihabitans telluris</name>
    <dbReference type="NCBI Taxonomy" id="2038343"/>
    <lineage>
        <taxon>Bacteria</taxon>
        <taxon>Bacillati</taxon>
        <taxon>Actinomycetota</taxon>
        <taxon>Actinomycetes</taxon>
        <taxon>Jatrophihabitantales</taxon>
        <taxon>Jatrophihabitantaceae</taxon>
        <taxon>Jatrophihabitans</taxon>
    </lineage>
</organism>
<evidence type="ECO:0000256" key="5">
    <source>
        <dbReference type="ARBA" id="ARBA00022989"/>
    </source>
</evidence>
<keyword evidence="2" id="KW-0813">Transport</keyword>
<feature type="domain" description="Major facilitator superfamily (MFS) profile" evidence="8">
    <location>
        <begin position="25"/>
        <end position="467"/>
    </location>
</feature>
<name>A0ABY4R0J2_9ACTN</name>
<evidence type="ECO:0000256" key="2">
    <source>
        <dbReference type="ARBA" id="ARBA00022448"/>
    </source>
</evidence>
<feature type="transmembrane region" description="Helical" evidence="7">
    <location>
        <begin position="92"/>
        <end position="110"/>
    </location>
</feature>
<dbReference type="SUPFAM" id="SSF103473">
    <property type="entry name" value="MFS general substrate transporter"/>
    <property type="match status" value="1"/>
</dbReference>
<feature type="transmembrane region" description="Helical" evidence="7">
    <location>
        <begin position="340"/>
        <end position="363"/>
    </location>
</feature>
<feature type="transmembrane region" description="Helical" evidence="7">
    <location>
        <begin position="177"/>
        <end position="198"/>
    </location>
</feature>
<keyword evidence="10" id="KW-1185">Reference proteome</keyword>
<keyword evidence="6 7" id="KW-0472">Membrane</keyword>
<dbReference type="PANTHER" id="PTHR42718:SF46">
    <property type="entry name" value="BLR6921 PROTEIN"/>
    <property type="match status" value="1"/>
</dbReference>
<feature type="transmembrane region" description="Helical" evidence="7">
    <location>
        <begin position="239"/>
        <end position="260"/>
    </location>
</feature>
<feature type="transmembrane region" description="Helical" evidence="7">
    <location>
        <begin position="369"/>
        <end position="395"/>
    </location>
</feature>
<evidence type="ECO:0000256" key="4">
    <source>
        <dbReference type="ARBA" id="ARBA00022692"/>
    </source>
</evidence>
<proteinExistence type="predicted"/>
<evidence type="ECO:0000256" key="1">
    <source>
        <dbReference type="ARBA" id="ARBA00004651"/>
    </source>
</evidence>
<feature type="transmembrane region" description="Helical" evidence="7">
    <location>
        <begin position="309"/>
        <end position="328"/>
    </location>
</feature>
<dbReference type="Proteomes" id="UP001056336">
    <property type="component" value="Chromosome"/>
</dbReference>
<keyword evidence="3" id="KW-1003">Cell membrane</keyword>
<dbReference type="Gene3D" id="1.20.1250.20">
    <property type="entry name" value="MFS general substrate transporter like domains"/>
    <property type="match status" value="1"/>
</dbReference>
<keyword evidence="5 7" id="KW-1133">Transmembrane helix</keyword>
<protein>
    <submittedName>
        <fullName evidence="9">MFS transporter</fullName>
    </submittedName>
</protein>
<feature type="transmembrane region" description="Helical" evidence="7">
    <location>
        <begin position="439"/>
        <end position="457"/>
    </location>
</feature>